<accession>A0A9D7JZZ5</accession>
<comment type="caution">
    <text evidence="4">The sequence shown here is derived from an EMBL/GenBank/DDBJ whole genome shotgun (WGS) entry which is preliminary data.</text>
</comment>
<dbReference type="InterPro" id="IPR044005">
    <property type="entry name" value="DZR_2"/>
</dbReference>
<evidence type="ECO:0000259" key="2">
    <source>
        <dbReference type="Pfam" id="PF00156"/>
    </source>
</evidence>
<dbReference type="Pfam" id="PF00156">
    <property type="entry name" value="Pribosyltran"/>
    <property type="match status" value="1"/>
</dbReference>
<dbReference type="InterPro" id="IPR051910">
    <property type="entry name" value="ComF/GntX_DNA_util-trans"/>
</dbReference>
<dbReference type="PANTHER" id="PTHR47505:SF1">
    <property type="entry name" value="DNA UTILIZATION PROTEIN YHGH"/>
    <property type="match status" value="1"/>
</dbReference>
<comment type="similarity">
    <text evidence="1">Belongs to the ComF/GntX family.</text>
</comment>
<dbReference type="CDD" id="cd06223">
    <property type="entry name" value="PRTases_typeI"/>
    <property type="match status" value="1"/>
</dbReference>
<dbReference type="Pfam" id="PF18912">
    <property type="entry name" value="DZR_2"/>
    <property type="match status" value="1"/>
</dbReference>
<gene>
    <name evidence="4" type="ORF">IPL58_07245</name>
</gene>
<evidence type="ECO:0000313" key="5">
    <source>
        <dbReference type="Proteomes" id="UP000886689"/>
    </source>
</evidence>
<dbReference type="InterPro" id="IPR000836">
    <property type="entry name" value="PRTase_dom"/>
</dbReference>
<proteinExistence type="inferred from homology"/>
<evidence type="ECO:0000259" key="3">
    <source>
        <dbReference type="Pfam" id="PF18912"/>
    </source>
</evidence>
<protein>
    <submittedName>
        <fullName evidence="4">ComF family protein</fullName>
    </submittedName>
</protein>
<dbReference type="Gene3D" id="3.40.50.2020">
    <property type="match status" value="1"/>
</dbReference>
<dbReference type="InterPro" id="IPR029057">
    <property type="entry name" value="PRTase-like"/>
</dbReference>
<sequence length="233" mass="25563">MSGLMHNCQQTLLSALLPQDCQLCASPSGDDLLCPACAAELPRLPDPACPRCALPTPTGETCGRCQRHLPHFDRLIACYPYSFPVDRLIQRLKYGHQLALTAWFGQQLAAACATLTFDRIVPMPLHLGRLAERGFNQATEISRTLARERAMTIDNGCCERVRATTPQEGLTLRERRRNLRNAFACNSALNGEHVLLVDDVVTTGASVNECARTLRLHGASEITVLTVARTLLA</sequence>
<dbReference type="AlphaFoldDB" id="A0A9D7JZZ5"/>
<evidence type="ECO:0000313" key="4">
    <source>
        <dbReference type="EMBL" id="MBK8523925.1"/>
    </source>
</evidence>
<name>A0A9D7JZZ5_9PROT</name>
<organism evidence="4 5">
    <name type="scientific">Candidatus Proximibacter danicus</name>
    <dbReference type="NCBI Taxonomy" id="2954365"/>
    <lineage>
        <taxon>Bacteria</taxon>
        <taxon>Pseudomonadati</taxon>
        <taxon>Pseudomonadota</taxon>
        <taxon>Betaproteobacteria</taxon>
        <taxon>Candidatus Proximibacter</taxon>
    </lineage>
</organism>
<feature type="domain" description="Double zinc ribbon" evidence="3">
    <location>
        <begin position="12"/>
        <end position="66"/>
    </location>
</feature>
<dbReference type="Proteomes" id="UP000886689">
    <property type="component" value="Unassembled WGS sequence"/>
</dbReference>
<dbReference type="SUPFAM" id="SSF53271">
    <property type="entry name" value="PRTase-like"/>
    <property type="match status" value="1"/>
</dbReference>
<dbReference type="EMBL" id="JADJUC010000005">
    <property type="protein sequence ID" value="MBK8523925.1"/>
    <property type="molecule type" value="Genomic_DNA"/>
</dbReference>
<feature type="domain" description="Phosphoribosyltransferase" evidence="2">
    <location>
        <begin position="188"/>
        <end position="228"/>
    </location>
</feature>
<evidence type="ECO:0000256" key="1">
    <source>
        <dbReference type="ARBA" id="ARBA00008007"/>
    </source>
</evidence>
<dbReference type="PANTHER" id="PTHR47505">
    <property type="entry name" value="DNA UTILIZATION PROTEIN YHGH"/>
    <property type="match status" value="1"/>
</dbReference>
<reference evidence="4" key="1">
    <citation type="submission" date="2020-10" db="EMBL/GenBank/DDBJ databases">
        <title>Connecting structure to function with the recovery of over 1000 high-quality activated sludge metagenome-assembled genomes encoding full-length rRNA genes using long-read sequencing.</title>
        <authorList>
            <person name="Singleton C.M."/>
            <person name="Petriglieri F."/>
            <person name="Kristensen J.M."/>
            <person name="Kirkegaard R.H."/>
            <person name="Michaelsen T.Y."/>
            <person name="Andersen M.H."/>
            <person name="Karst S.M."/>
            <person name="Dueholm M.S."/>
            <person name="Nielsen P.H."/>
            <person name="Albertsen M."/>
        </authorList>
    </citation>
    <scope>NUCLEOTIDE SEQUENCE</scope>
    <source>
        <strain evidence="4">Hirt_18-Q3-R61-65_BATAC.395</strain>
    </source>
</reference>